<dbReference type="GO" id="GO:0010032">
    <property type="term" value="P:meiotic chromosome condensation"/>
    <property type="evidence" value="ECO:0007669"/>
    <property type="project" value="TreeGrafter"/>
</dbReference>
<reference evidence="10" key="1">
    <citation type="submission" date="2020-08" db="EMBL/GenBank/DDBJ databases">
        <title>Plant Genome Project.</title>
        <authorList>
            <person name="Zhang R.-G."/>
        </authorList>
    </citation>
    <scope>NUCLEOTIDE SEQUENCE</scope>
    <source>
        <strain evidence="10">WSP0</strain>
        <tissue evidence="10">Leaf</tissue>
    </source>
</reference>
<dbReference type="GO" id="GO:0000796">
    <property type="term" value="C:condensin complex"/>
    <property type="evidence" value="ECO:0007669"/>
    <property type="project" value="TreeGrafter"/>
</dbReference>
<dbReference type="EMBL" id="JACTNZ010000002">
    <property type="protein sequence ID" value="KAG5559894.1"/>
    <property type="molecule type" value="Genomic_DNA"/>
</dbReference>
<sequence>MDETIHRIISSLQTHHSLSSSPTPISSQTLSDLQTLLDNQDIQTLFDELPPNNLSPLSLLPPLTSALDSGPAHLSLSASKVYLSLLLAPNSPVFTLFTPMAFFSLLRSIRRCFKNPSFTPPDKRARKKKGGGWAGPSRNQARNAEDCQAGEEEGERREFDATVLFCVLERLELVLGLIHLDRFPDSLKSLIQTVAEIPVMAVEVSGNSGNFSKLCDLCSRILSELLRPEHGDQTVSAAEVLKSLSMSILLFKSQARAFGVGFVVKRVMGMAKDSGEIKKAIVNLPKYLVHKAPEKAEGRASAVEAIMEIVRAMEYEDQIGFVEYVVKMTQGKAQLRLLAVDLVPMLMMSCRDPLGVNLETGVENSWGLRCLEALVQRCSDATAGIRARALMNVAQLVGFLSGDDRCWEVLKGVMKSSGMGMNELLRKRCTDEKAAVRKAALVLISKLIALLGGSCDEDVLKTIGMACSDPLVSIRKAAVSALSEAFRTFSDDSVTKEWLHSIPRLIADNESSIQEECENLFLELVLERVTRAGHTNFPNSKSFSNDPTVKAKSFEREVEFIFPEGVLGLLREICNSEVMPWVKKICVSLGKKKRLKPKLASALQNIIRTSESVWLSHSRPIEKWTAPPGAWLLLSEVSAFLSKAVDWEFLYHHWKLIDKHEPDGEVRSPFQQGFADEDVVGTYESDSVNAHVKALRTLCKRKALTIEEADGLVKKWVHQLLSKASRVLDMFMSKDSEGNKDTGFLTPPTSGIKKGQRAAADTTFRLLSQAIIATYTIGSLVIVCPLADLKAIIPVLHTIITSGSSGPKLNKLPHPVDSIKQTAPSLYIQAWLTMGKICLADGKLAKRYIPLFVQELEKSDCAALRNNIVVMMADFCIRYTALVDCYISKITKCLRDPCELVRRQTFILLSRLLQRDYVKWRGVLFLRFLLSLVDESERIRQQADFLFGNILKGCYGFTLLSLHKIHSNR</sequence>
<evidence type="ECO:0000256" key="7">
    <source>
        <dbReference type="SAM" id="MobiDB-lite"/>
    </source>
</evidence>
<dbReference type="GO" id="GO:0007076">
    <property type="term" value="P:mitotic chromosome condensation"/>
    <property type="evidence" value="ECO:0007669"/>
    <property type="project" value="InterPro"/>
</dbReference>
<keyword evidence="4" id="KW-0226">DNA condensation</keyword>
<evidence type="ECO:0000256" key="2">
    <source>
        <dbReference type="ARBA" id="ARBA00022618"/>
    </source>
</evidence>
<dbReference type="Pfam" id="PF12717">
    <property type="entry name" value="Cnd1"/>
    <property type="match status" value="2"/>
</dbReference>
<evidence type="ECO:0000256" key="1">
    <source>
        <dbReference type="ARBA" id="ARBA00004123"/>
    </source>
</evidence>
<dbReference type="PANTHER" id="PTHR14222">
    <property type="entry name" value="CONDENSIN"/>
    <property type="match status" value="1"/>
</dbReference>
<dbReference type="GO" id="GO:0042393">
    <property type="term" value="F:histone binding"/>
    <property type="evidence" value="ECO:0007669"/>
    <property type="project" value="TreeGrafter"/>
</dbReference>
<keyword evidence="2" id="KW-0132">Cell division</keyword>
<evidence type="ECO:0000313" key="11">
    <source>
        <dbReference type="Proteomes" id="UP000823749"/>
    </source>
</evidence>
<keyword evidence="3" id="KW-0498">Mitosis</keyword>
<name>A0AAV6L5K7_9ERIC</name>
<dbReference type="GO" id="GO:0000779">
    <property type="term" value="C:condensed chromosome, centromeric region"/>
    <property type="evidence" value="ECO:0007669"/>
    <property type="project" value="TreeGrafter"/>
</dbReference>
<feature type="transmembrane region" description="Helical" evidence="8">
    <location>
        <begin position="81"/>
        <end position="106"/>
    </location>
</feature>
<dbReference type="InterPro" id="IPR016024">
    <property type="entry name" value="ARM-type_fold"/>
</dbReference>
<dbReference type="GO" id="GO:0051301">
    <property type="term" value="P:cell division"/>
    <property type="evidence" value="ECO:0007669"/>
    <property type="project" value="UniProtKB-KW"/>
</dbReference>
<keyword evidence="11" id="KW-1185">Reference proteome</keyword>
<gene>
    <name evidence="10" type="ORF">RHGRI_003253</name>
</gene>
<dbReference type="InterPro" id="IPR032682">
    <property type="entry name" value="Cnd1_C"/>
</dbReference>
<keyword evidence="8" id="KW-0812">Transmembrane</keyword>
<keyword evidence="5" id="KW-0539">Nucleus</keyword>
<protein>
    <recommendedName>
        <fullName evidence="9">Condensin complex subunit 1 C-terminal domain-containing protein</fullName>
    </recommendedName>
</protein>
<keyword evidence="8" id="KW-1133">Transmembrane helix</keyword>
<dbReference type="SUPFAM" id="SSF48371">
    <property type="entry name" value="ARM repeat"/>
    <property type="match status" value="1"/>
</dbReference>
<evidence type="ECO:0000256" key="4">
    <source>
        <dbReference type="ARBA" id="ARBA00023067"/>
    </source>
</evidence>
<organism evidence="10 11">
    <name type="scientific">Rhododendron griersonianum</name>
    <dbReference type="NCBI Taxonomy" id="479676"/>
    <lineage>
        <taxon>Eukaryota</taxon>
        <taxon>Viridiplantae</taxon>
        <taxon>Streptophyta</taxon>
        <taxon>Embryophyta</taxon>
        <taxon>Tracheophyta</taxon>
        <taxon>Spermatophyta</taxon>
        <taxon>Magnoliopsida</taxon>
        <taxon>eudicotyledons</taxon>
        <taxon>Gunneridae</taxon>
        <taxon>Pentapetalae</taxon>
        <taxon>asterids</taxon>
        <taxon>Ericales</taxon>
        <taxon>Ericaceae</taxon>
        <taxon>Ericoideae</taxon>
        <taxon>Rhodoreae</taxon>
        <taxon>Rhododendron</taxon>
    </lineage>
</organism>
<evidence type="ECO:0000256" key="8">
    <source>
        <dbReference type="SAM" id="Phobius"/>
    </source>
</evidence>
<keyword evidence="6" id="KW-0131">Cell cycle</keyword>
<dbReference type="AlphaFoldDB" id="A0AAV6L5K7"/>
<feature type="domain" description="Condensin complex subunit 1 C-terminal" evidence="9">
    <location>
        <begin position="422"/>
        <end position="530"/>
    </location>
</feature>
<evidence type="ECO:0000259" key="9">
    <source>
        <dbReference type="Pfam" id="PF12717"/>
    </source>
</evidence>
<evidence type="ECO:0000256" key="6">
    <source>
        <dbReference type="ARBA" id="ARBA00023306"/>
    </source>
</evidence>
<evidence type="ECO:0000313" key="10">
    <source>
        <dbReference type="EMBL" id="KAG5559894.1"/>
    </source>
</evidence>
<proteinExistence type="predicted"/>
<dbReference type="Proteomes" id="UP000823749">
    <property type="component" value="Chromosome 2"/>
</dbReference>
<comment type="subcellular location">
    <subcellularLocation>
        <location evidence="1">Nucleus</location>
    </subcellularLocation>
</comment>
<feature type="domain" description="Condensin complex subunit 1 C-terminal" evidence="9">
    <location>
        <begin position="864"/>
        <end position="952"/>
    </location>
</feature>
<feature type="region of interest" description="Disordered" evidence="7">
    <location>
        <begin position="117"/>
        <end position="153"/>
    </location>
</feature>
<dbReference type="GO" id="GO:0005634">
    <property type="term" value="C:nucleus"/>
    <property type="evidence" value="ECO:0007669"/>
    <property type="project" value="UniProtKB-SubCell"/>
</dbReference>
<keyword evidence="8" id="KW-0472">Membrane</keyword>
<evidence type="ECO:0000256" key="3">
    <source>
        <dbReference type="ARBA" id="ARBA00022776"/>
    </source>
</evidence>
<dbReference type="InterPro" id="IPR026971">
    <property type="entry name" value="CND1/NCAPD3"/>
</dbReference>
<accession>A0AAV6L5K7</accession>
<evidence type="ECO:0000256" key="5">
    <source>
        <dbReference type="ARBA" id="ARBA00023242"/>
    </source>
</evidence>
<dbReference type="InterPro" id="IPR011989">
    <property type="entry name" value="ARM-like"/>
</dbReference>
<dbReference type="Gene3D" id="1.25.10.10">
    <property type="entry name" value="Leucine-rich Repeat Variant"/>
    <property type="match status" value="1"/>
</dbReference>
<dbReference type="PANTHER" id="PTHR14222:SF1">
    <property type="entry name" value="CONDENSIN-2 COMPLEX SUBUNIT D3"/>
    <property type="match status" value="1"/>
</dbReference>
<comment type="caution">
    <text evidence="10">The sequence shown here is derived from an EMBL/GenBank/DDBJ whole genome shotgun (WGS) entry which is preliminary data.</text>
</comment>